<dbReference type="OrthoDB" id="2999415at2759"/>
<reference evidence="2 3" key="1">
    <citation type="journal article" date="2016" name="Mol. Biol. Evol.">
        <title>Comparative Genomics of Early-Diverging Mushroom-Forming Fungi Provides Insights into the Origins of Lignocellulose Decay Capabilities.</title>
        <authorList>
            <person name="Nagy L.G."/>
            <person name="Riley R."/>
            <person name="Tritt A."/>
            <person name="Adam C."/>
            <person name="Daum C."/>
            <person name="Floudas D."/>
            <person name="Sun H."/>
            <person name="Yadav J.S."/>
            <person name="Pangilinan J."/>
            <person name="Larsson K.H."/>
            <person name="Matsuura K."/>
            <person name="Barry K."/>
            <person name="Labutti K."/>
            <person name="Kuo R."/>
            <person name="Ohm R.A."/>
            <person name="Bhattacharya S.S."/>
            <person name="Shirouzu T."/>
            <person name="Yoshinaga Y."/>
            <person name="Martin F.M."/>
            <person name="Grigoriev I.V."/>
            <person name="Hibbett D.S."/>
        </authorList>
    </citation>
    <scope>NUCLEOTIDE SEQUENCE [LARGE SCALE GENOMIC DNA]</scope>
    <source>
        <strain evidence="2 3">HHB14362 ss-1</strain>
    </source>
</reference>
<evidence type="ECO:0000313" key="3">
    <source>
        <dbReference type="Proteomes" id="UP000076761"/>
    </source>
</evidence>
<keyword evidence="3" id="KW-1185">Reference proteome</keyword>
<evidence type="ECO:0000313" key="2">
    <source>
        <dbReference type="EMBL" id="KZT25015.1"/>
    </source>
</evidence>
<organism evidence="2 3">
    <name type="scientific">Neolentinus lepideus HHB14362 ss-1</name>
    <dbReference type="NCBI Taxonomy" id="1314782"/>
    <lineage>
        <taxon>Eukaryota</taxon>
        <taxon>Fungi</taxon>
        <taxon>Dikarya</taxon>
        <taxon>Basidiomycota</taxon>
        <taxon>Agaricomycotina</taxon>
        <taxon>Agaricomycetes</taxon>
        <taxon>Gloeophyllales</taxon>
        <taxon>Gloeophyllaceae</taxon>
        <taxon>Neolentinus</taxon>
    </lineage>
</organism>
<gene>
    <name evidence="2" type="ORF">NEOLEDRAFT_1148271</name>
</gene>
<protein>
    <submittedName>
        <fullName evidence="2">Uncharacterized protein</fullName>
    </submittedName>
</protein>
<feature type="region of interest" description="Disordered" evidence="1">
    <location>
        <begin position="129"/>
        <end position="160"/>
    </location>
</feature>
<dbReference type="InParanoid" id="A0A165SDY6"/>
<accession>A0A165SDY6</accession>
<dbReference type="Proteomes" id="UP000076761">
    <property type="component" value="Unassembled WGS sequence"/>
</dbReference>
<proteinExistence type="predicted"/>
<name>A0A165SDY6_9AGAM</name>
<sequence>MTLPTELYYEICECVLAVSIHVVCTAEKTPVWEMNVIANLTAVSEKFRAITIDLYVKALAGSRSSEIDQVRAGRGMMKYLRRLAGAGEDENKESESPIWSKIPEISHWSPLLQGYVLYLNTVNLRKAYRESKRRQKEPQSSSACSLPQSPVPPPARGVDSEVVKSRINRQSMQVLQLALEKSDLVYPRQMGALLDKAVREEIGEINSELD</sequence>
<feature type="compositionally biased region" description="Polar residues" evidence="1">
    <location>
        <begin position="138"/>
        <end position="148"/>
    </location>
</feature>
<dbReference type="EMBL" id="KV425574">
    <property type="protein sequence ID" value="KZT25015.1"/>
    <property type="molecule type" value="Genomic_DNA"/>
</dbReference>
<dbReference type="AlphaFoldDB" id="A0A165SDY6"/>
<evidence type="ECO:0000256" key="1">
    <source>
        <dbReference type="SAM" id="MobiDB-lite"/>
    </source>
</evidence>